<evidence type="ECO:0000313" key="6">
    <source>
        <dbReference type="EMBL" id="MFC6085000.1"/>
    </source>
</evidence>
<protein>
    <submittedName>
        <fullName evidence="6">Metallophosphoesterase</fullName>
    </submittedName>
</protein>
<evidence type="ECO:0000259" key="5">
    <source>
        <dbReference type="PROSITE" id="PS50837"/>
    </source>
</evidence>
<dbReference type="EMBL" id="JBHSRF010000053">
    <property type="protein sequence ID" value="MFC6085000.1"/>
    <property type="molecule type" value="Genomic_DNA"/>
</dbReference>
<dbReference type="PANTHER" id="PTHR42988">
    <property type="entry name" value="PHOSPHOHYDROLASE"/>
    <property type="match status" value="1"/>
</dbReference>
<keyword evidence="7" id="KW-1185">Reference proteome</keyword>
<evidence type="ECO:0000313" key="7">
    <source>
        <dbReference type="Proteomes" id="UP001596137"/>
    </source>
</evidence>
<reference evidence="7" key="1">
    <citation type="journal article" date="2019" name="Int. J. Syst. Evol. Microbiol.">
        <title>The Global Catalogue of Microorganisms (GCM) 10K type strain sequencing project: providing services to taxonomists for standard genome sequencing and annotation.</title>
        <authorList>
            <consortium name="The Broad Institute Genomics Platform"/>
            <consortium name="The Broad Institute Genome Sequencing Center for Infectious Disease"/>
            <person name="Wu L."/>
            <person name="Ma J."/>
        </authorList>
    </citation>
    <scope>NUCLEOTIDE SEQUENCE [LARGE SCALE GENOMIC DNA]</scope>
    <source>
        <strain evidence="7">JCM 30346</strain>
    </source>
</reference>
<evidence type="ECO:0000256" key="2">
    <source>
        <dbReference type="ARBA" id="ARBA00022801"/>
    </source>
</evidence>
<keyword evidence="1" id="KW-0479">Metal-binding</keyword>
<gene>
    <name evidence="6" type="ORF">ACFP1K_27825</name>
</gene>
<dbReference type="Gene3D" id="3.60.21.10">
    <property type="match status" value="1"/>
</dbReference>
<organism evidence="6 7">
    <name type="scientific">Sphaerisporangium aureirubrum</name>
    <dbReference type="NCBI Taxonomy" id="1544736"/>
    <lineage>
        <taxon>Bacteria</taxon>
        <taxon>Bacillati</taxon>
        <taxon>Actinomycetota</taxon>
        <taxon>Actinomycetes</taxon>
        <taxon>Streptosporangiales</taxon>
        <taxon>Streptosporangiaceae</taxon>
        <taxon>Sphaerisporangium</taxon>
    </lineage>
</organism>
<comment type="similarity">
    <text evidence="4">Belongs to the cyclic nucleotide phosphodiesterase class-III family.</text>
</comment>
<dbReference type="InterPro" id="IPR027417">
    <property type="entry name" value="P-loop_NTPase"/>
</dbReference>
<dbReference type="PANTHER" id="PTHR42988:SF2">
    <property type="entry name" value="CYCLIC NUCLEOTIDE PHOSPHODIESTERASE CBUA0032-RELATED"/>
    <property type="match status" value="1"/>
</dbReference>
<accession>A0ABW1NNT6</accession>
<dbReference type="Proteomes" id="UP001596137">
    <property type="component" value="Unassembled WGS sequence"/>
</dbReference>
<dbReference type="SUPFAM" id="SSF52540">
    <property type="entry name" value="P-loop containing nucleoside triphosphate hydrolases"/>
    <property type="match status" value="1"/>
</dbReference>
<dbReference type="PROSITE" id="PS50837">
    <property type="entry name" value="NACHT"/>
    <property type="match status" value="1"/>
</dbReference>
<dbReference type="RefSeq" id="WP_380758667.1">
    <property type="nucleotide sequence ID" value="NZ_JBHSRF010000053.1"/>
</dbReference>
<proteinExistence type="inferred from homology"/>
<keyword evidence="2" id="KW-0378">Hydrolase</keyword>
<dbReference type="InterPro" id="IPR029052">
    <property type="entry name" value="Metallo-depent_PP-like"/>
</dbReference>
<name>A0ABW1NNT6_9ACTN</name>
<dbReference type="Gene3D" id="3.40.50.300">
    <property type="entry name" value="P-loop containing nucleotide triphosphate hydrolases"/>
    <property type="match status" value="1"/>
</dbReference>
<sequence>MTILHVSDTQFGQYHRFGAEDSLARNIIRDLERLNSKEQAPKPDLMILSGDITERARPDEFREALAFIDEICTVTGLGRERVVVVPGNHDVSWPWSKVYFAECEALDMPPAVPYAKKWANYQQFAAELHGPTDFTEERPYRLHRFHDLRVAVAAMNSTIMESHRAEDHYGWCGDQQLRWFAGELGRLDGDLRIGVLHHNARRKAVADNENLRDEDALSAILHGKVDLLLHGHTHEGKEDRLPNGTLVLATGSAAITEDWRPGETPNQYQILHVQAQAVTRWARQWDGKREWMPDVRADPEGRRTKVTIGYPIQSWRTSTHQGEDKARLDVLREKADQSREFAVQVEQTTRRDLGDEAWIERRTLGDPPLHYLITSCPGRPWCYIGIVDGCLDFATLDDFDQRVFDPVRPRNVEFILVHRGPDEPTLRGEALRKGIRVKTWTEYNDLLDASAYRAWLQRELATDRLYPQRLYQSQRYRDIDRWGGTQSEIHDDLFAKVFMELLEEEARFVLILGDAGYGKSFLVRRLAHQMLANDRLGITPIVIYLRDRDKRHTLDEMVSAVLIPSGSTFRLRHFRHSLEAGTLALLIDGYDEFAVRVGYDSAAAQLRTFLDAMNGRAKILLTTRPSHFRSTEQVTSKLFDSLRTIHHGQVYLLEAFDEEQQRAFLIRYFDLRNDPNPSTSAYDWMAALGAVDNLPELARTPRMLSFIVEDLSLTEIRSAAGQGMVTAADLYNRLVTRWLGEEALRIDPLSDSNISPQKRRELLEEIALRIWRAGERDVTEAALQQAARDVIDLPRLRLTVDQAAQIAGSRTLLRVDDRQWKFAHQSVWEYLLASRLAVLLRAGSGDEVLGEAELTGLTIRFLRDIEPGLAAAWVARVGDPGGSDTTTEDGLGEE</sequence>
<dbReference type="InterPro" id="IPR050884">
    <property type="entry name" value="CNP_phosphodiesterase-III"/>
</dbReference>
<dbReference type="Pfam" id="PF22739">
    <property type="entry name" value="NA-iREase3"/>
    <property type="match status" value="1"/>
</dbReference>
<dbReference type="InterPro" id="IPR007111">
    <property type="entry name" value="NACHT_NTPase"/>
</dbReference>
<keyword evidence="3" id="KW-0408">Iron</keyword>
<dbReference type="SUPFAM" id="SSF56300">
    <property type="entry name" value="Metallo-dependent phosphatases"/>
    <property type="match status" value="1"/>
</dbReference>
<evidence type="ECO:0000256" key="3">
    <source>
        <dbReference type="ARBA" id="ARBA00023004"/>
    </source>
</evidence>
<evidence type="ECO:0000256" key="1">
    <source>
        <dbReference type="ARBA" id="ARBA00022723"/>
    </source>
</evidence>
<dbReference type="Pfam" id="PF00149">
    <property type="entry name" value="Metallophos"/>
    <property type="match status" value="1"/>
</dbReference>
<evidence type="ECO:0000256" key="4">
    <source>
        <dbReference type="ARBA" id="ARBA00025742"/>
    </source>
</evidence>
<feature type="domain" description="NACHT" evidence="5">
    <location>
        <begin position="507"/>
        <end position="626"/>
    </location>
</feature>
<dbReference type="Pfam" id="PF05729">
    <property type="entry name" value="NACHT"/>
    <property type="match status" value="1"/>
</dbReference>
<dbReference type="InterPro" id="IPR004843">
    <property type="entry name" value="Calcineurin-like_PHP"/>
</dbReference>
<dbReference type="InterPro" id="IPR054571">
    <property type="entry name" value="NA-iREase3_dom"/>
</dbReference>
<comment type="caution">
    <text evidence="6">The sequence shown here is derived from an EMBL/GenBank/DDBJ whole genome shotgun (WGS) entry which is preliminary data.</text>
</comment>